<proteinExistence type="predicted"/>
<reference evidence="1 2" key="1">
    <citation type="submission" date="2018-08" db="EMBL/GenBank/DDBJ databases">
        <title>A genome reference for cultivated species of the human gut microbiota.</title>
        <authorList>
            <person name="Zou Y."/>
            <person name="Xue W."/>
            <person name="Luo G."/>
        </authorList>
    </citation>
    <scope>NUCLEOTIDE SEQUENCE [LARGE SCALE GENOMIC DNA]</scope>
    <source>
        <strain evidence="1 2">CF01-1</strain>
    </source>
</reference>
<protein>
    <submittedName>
        <fullName evidence="1">Uncharacterized protein</fullName>
    </submittedName>
</protein>
<sequence>MYDAIPVKFTFDDRSTKEIPRRIIKKLAKYYHLDFNDGHFTFIFTLPMGNRSHYLIRNRNL</sequence>
<name>A0A413KCE5_BIFPS</name>
<gene>
    <name evidence="1" type="ORF">DXA22_06240</name>
</gene>
<dbReference type="EMBL" id="QSDK01000007">
    <property type="protein sequence ID" value="RGY76588.1"/>
    <property type="molecule type" value="Genomic_DNA"/>
</dbReference>
<accession>A0A413KCE5</accession>
<organism evidence="1 2">
    <name type="scientific">Bifidobacterium pseudocatenulatum</name>
    <dbReference type="NCBI Taxonomy" id="28026"/>
    <lineage>
        <taxon>Bacteria</taxon>
        <taxon>Bacillati</taxon>
        <taxon>Actinomycetota</taxon>
        <taxon>Actinomycetes</taxon>
        <taxon>Bifidobacteriales</taxon>
        <taxon>Bifidobacteriaceae</taxon>
        <taxon>Bifidobacterium</taxon>
    </lineage>
</organism>
<evidence type="ECO:0000313" key="1">
    <source>
        <dbReference type="EMBL" id="RGY76588.1"/>
    </source>
</evidence>
<dbReference type="Proteomes" id="UP000284163">
    <property type="component" value="Unassembled WGS sequence"/>
</dbReference>
<dbReference type="AlphaFoldDB" id="A0A413KCE5"/>
<evidence type="ECO:0000313" key="2">
    <source>
        <dbReference type="Proteomes" id="UP000284163"/>
    </source>
</evidence>
<comment type="caution">
    <text evidence="1">The sequence shown here is derived from an EMBL/GenBank/DDBJ whole genome shotgun (WGS) entry which is preliminary data.</text>
</comment>